<protein>
    <submittedName>
        <fullName evidence="2">Methyltransferase</fullName>
    </submittedName>
</protein>
<evidence type="ECO:0000313" key="2">
    <source>
        <dbReference type="EMBL" id="MCB5227020.1"/>
    </source>
</evidence>
<dbReference type="Gene3D" id="3.40.50.150">
    <property type="entry name" value="Vaccinia Virus protein VP39"/>
    <property type="match status" value="1"/>
</dbReference>
<dbReference type="Proteomes" id="UP000633814">
    <property type="component" value="Unassembled WGS sequence"/>
</dbReference>
<dbReference type="EMBL" id="JAEINI020000005">
    <property type="protein sequence ID" value="MCB5227020.1"/>
    <property type="molecule type" value="Genomic_DNA"/>
</dbReference>
<feature type="signal peptide" evidence="1">
    <location>
        <begin position="1"/>
        <end position="21"/>
    </location>
</feature>
<comment type="caution">
    <text evidence="2">The sequence shown here is derived from an EMBL/GenBank/DDBJ whole genome shotgun (WGS) entry which is preliminary data.</text>
</comment>
<keyword evidence="2" id="KW-0489">Methyltransferase</keyword>
<dbReference type="PIRSF" id="PIRSF031679">
    <property type="entry name" value="Mtase_Alr7345_prd"/>
    <property type="match status" value="1"/>
</dbReference>
<proteinExistence type="predicted"/>
<dbReference type="GO" id="GO:0008168">
    <property type="term" value="F:methyltransferase activity"/>
    <property type="evidence" value="ECO:0007669"/>
    <property type="project" value="UniProtKB-KW"/>
</dbReference>
<dbReference type="GO" id="GO:0032259">
    <property type="term" value="P:methylation"/>
    <property type="evidence" value="ECO:0007669"/>
    <property type="project" value="UniProtKB-KW"/>
</dbReference>
<reference evidence="2 3" key="1">
    <citation type="submission" date="2021-10" db="EMBL/GenBank/DDBJ databases">
        <title>Alishewanella koreense sp. nov. isolated from seawater of southwestern coast in South Korea and the proposal for the reclassification of Rheinheimera perlucida and Rheinheimera tuosuensis as Arsukibacterium perlucida and Arsukibacterium tuosuensis.</title>
        <authorList>
            <person name="Kim K.H."/>
            <person name="Ruan W."/>
            <person name="Kim K.R."/>
            <person name="Baek J.H."/>
            <person name="Jeon C.O."/>
        </authorList>
    </citation>
    <scope>NUCLEOTIDE SEQUENCE [LARGE SCALE GENOMIC DNA]</scope>
    <source>
        <strain evidence="2 3">16-MA</strain>
    </source>
</reference>
<gene>
    <name evidence="2" type="ORF">JAO78_009365</name>
</gene>
<sequence length="269" mass="29596">MLRFSKILSLTALLCSLPLAANEALETAVKNPLRTPEYLQRDQYRNPVATLAFFDVTPQSTVVEISPGGGWYTEIIAPLVAEKGMYYAAHFPANSSEYGQRSRKAFIEKMASQPQYSKVQVTEFSAAGGVTIAPANSADVVLTFRNLHNWYIGGGEDALVAAYKQFFTALKPGGVLGVVEHRLPESQLNTEWTRSGYMPQSMAVRLAEQAGFVFEGSSEINANAKDTANHPSGVWTLPPTLRLGEQDRAKYQAIGESDRMTLKFRKPIN</sequence>
<keyword evidence="2" id="KW-0808">Transferase</keyword>
<evidence type="ECO:0000313" key="3">
    <source>
        <dbReference type="Proteomes" id="UP000633814"/>
    </source>
</evidence>
<name>A0ABS8C3X3_9ALTE</name>
<dbReference type="InterPro" id="IPR029063">
    <property type="entry name" value="SAM-dependent_MTases_sf"/>
</dbReference>
<feature type="chain" id="PRO_5045365279" evidence="1">
    <location>
        <begin position="22"/>
        <end position="269"/>
    </location>
</feature>
<dbReference type="InterPro" id="IPR016980">
    <property type="entry name" value="S-AdoMet-dep_MeTrfase_Alr7345"/>
</dbReference>
<dbReference type="RefSeq" id="WP_226751084.1">
    <property type="nucleotide sequence ID" value="NZ_JAEINI020000005.1"/>
</dbReference>
<keyword evidence="3" id="KW-1185">Reference proteome</keyword>
<organism evidence="2 3">
    <name type="scientific">Alishewanella maricola</name>
    <dbReference type="NCBI Taxonomy" id="2795740"/>
    <lineage>
        <taxon>Bacteria</taxon>
        <taxon>Pseudomonadati</taxon>
        <taxon>Pseudomonadota</taxon>
        <taxon>Gammaproteobacteria</taxon>
        <taxon>Alteromonadales</taxon>
        <taxon>Alteromonadaceae</taxon>
        <taxon>Alishewanella</taxon>
    </lineage>
</organism>
<dbReference type="SUPFAM" id="SSF53335">
    <property type="entry name" value="S-adenosyl-L-methionine-dependent methyltransferases"/>
    <property type="match status" value="1"/>
</dbReference>
<accession>A0ABS8C3X3</accession>
<evidence type="ECO:0000256" key="1">
    <source>
        <dbReference type="SAM" id="SignalP"/>
    </source>
</evidence>
<keyword evidence="1" id="KW-0732">Signal</keyword>